<dbReference type="InterPro" id="IPR011025">
    <property type="entry name" value="GproteinA_insert"/>
</dbReference>
<dbReference type="PRINTS" id="PR00318">
    <property type="entry name" value="GPROTEINA"/>
</dbReference>
<dbReference type="AlphaFoldDB" id="A0A165RS78"/>
<keyword evidence="2 5" id="KW-0547">Nucleotide-binding</keyword>
<dbReference type="InParanoid" id="A0A165RS78"/>
<keyword evidence="4" id="KW-0807">Transducer</keyword>
<protein>
    <submittedName>
        <fullName evidence="8">G-alpha-domain-containing protein</fullName>
    </submittedName>
</protein>
<evidence type="ECO:0000256" key="5">
    <source>
        <dbReference type="PIRSR" id="PIRSR601019-1"/>
    </source>
</evidence>
<dbReference type="InterPro" id="IPR027417">
    <property type="entry name" value="P-loop_NTPase"/>
</dbReference>
<keyword evidence="1 6" id="KW-0479">Metal-binding</keyword>
<dbReference type="SUPFAM" id="SSF52540">
    <property type="entry name" value="P-loop containing nucleoside triphosphate hydrolases"/>
    <property type="match status" value="1"/>
</dbReference>
<evidence type="ECO:0000256" key="3">
    <source>
        <dbReference type="ARBA" id="ARBA00023134"/>
    </source>
</evidence>
<dbReference type="STRING" id="1314782.A0A165RS78"/>
<reference evidence="8 9" key="1">
    <citation type="journal article" date="2016" name="Mol. Biol. Evol.">
        <title>Comparative Genomics of Early-Diverging Mushroom-Forming Fungi Provides Insights into the Origins of Lignocellulose Decay Capabilities.</title>
        <authorList>
            <person name="Nagy L.G."/>
            <person name="Riley R."/>
            <person name="Tritt A."/>
            <person name="Adam C."/>
            <person name="Daum C."/>
            <person name="Floudas D."/>
            <person name="Sun H."/>
            <person name="Yadav J.S."/>
            <person name="Pangilinan J."/>
            <person name="Larsson K.H."/>
            <person name="Matsuura K."/>
            <person name="Barry K."/>
            <person name="Labutti K."/>
            <person name="Kuo R."/>
            <person name="Ohm R.A."/>
            <person name="Bhattacharya S.S."/>
            <person name="Shirouzu T."/>
            <person name="Yoshinaga Y."/>
            <person name="Martin F.M."/>
            <person name="Grigoriev I.V."/>
            <person name="Hibbett D.S."/>
        </authorList>
    </citation>
    <scope>NUCLEOTIDE SEQUENCE [LARGE SCALE GENOMIC DNA]</scope>
    <source>
        <strain evidence="8 9">HHB14362 ss-1</strain>
    </source>
</reference>
<dbReference type="Pfam" id="PF00503">
    <property type="entry name" value="G-alpha"/>
    <property type="match status" value="1"/>
</dbReference>
<dbReference type="PROSITE" id="PS51882">
    <property type="entry name" value="G_ALPHA"/>
    <property type="match status" value="1"/>
</dbReference>
<dbReference type="PANTHER" id="PTHR10218">
    <property type="entry name" value="GTP-BINDING PROTEIN ALPHA SUBUNIT"/>
    <property type="match status" value="1"/>
</dbReference>
<dbReference type="OrthoDB" id="5817230at2759"/>
<evidence type="ECO:0000256" key="2">
    <source>
        <dbReference type="ARBA" id="ARBA00022741"/>
    </source>
</evidence>
<evidence type="ECO:0000256" key="6">
    <source>
        <dbReference type="PIRSR" id="PIRSR601019-2"/>
    </source>
</evidence>
<feature type="binding site" evidence="5">
    <location>
        <begin position="462"/>
        <end position="465"/>
    </location>
    <ligand>
        <name>GTP</name>
        <dbReference type="ChEBI" id="CHEBI:37565"/>
    </ligand>
</feature>
<dbReference type="GO" id="GO:0003924">
    <property type="term" value="F:GTPase activity"/>
    <property type="evidence" value="ECO:0007669"/>
    <property type="project" value="InterPro"/>
</dbReference>
<gene>
    <name evidence="8" type="ORF">NEOLEDRAFT_1135350</name>
</gene>
<dbReference type="FunFam" id="3.40.50.300:FF:000692">
    <property type="entry name" value="Guanine nucleotide-binding protein subunit alpha"/>
    <property type="match status" value="1"/>
</dbReference>
<evidence type="ECO:0000313" key="9">
    <source>
        <dbReference type="Proteomes" id="UP000076761"/>
    </source>
</evidence>
<dbReference type="GO" id="GO:0031683">
    <property type="term" value="F:G-protein beta/gamma-subunit complex binding"/>
    <property type="evidence" value="ECO:0007669"/>
    <property type="project" value="InterPro"/>
</dbReference>
<evidence type="ECO:0000256" key="4">
    <source>
        <dbReference type="ARBA" id="ARBA00023224"/>
    </source>
</evidence>
<dbReference type="GO" id="GO:0005834">
    <property type="term" value="C:heterotrimeric G-protein complex"/>
    <property type="evidence" value="ECO:0007669"/>
    <property type="project" value="TreeGrafter"/>
</dbReference>
<dbReference type="GO" id="GO:0005525">
    <property type="term" value="F:GTP binding"/>
    <property type="evidence" value="ECO:0007669"/>
    <property type="project" value="UniProtKB-KW"/>
</dbReference>
<dbReference type="SUPFAM" id="SSF47895">
    <property type="entry name" value="Transducin (alpha subunit), insertion domain"/>
    <property type="match status" value="1"/>
</dbReference>
<evidence type="ECO:0000313" key="8">
    <source>
        <dbReference type="EMBL" id="KZT24198.1"/>
    </source>
</evidence>
<organism evidence="8 9">
    <name type="scientific">Neolentinus lepideus HHB14362 ss-1</name>
    <dbReference type="NCBI Taxonomy" id="1314782"/>
    <lineage>
        <taxon>Eukaryota</taxon>
        <taxon>Fungi</taxon>
        <taxon>Dikarya</taxon>
        <taxon>Basidiomycota</taxon>
        <taxon>Agaricomycotina</taxon>
        <taxon>Agaricomycetes</taxon>
        <taxon>Gloeophyllales</taxon>
        <taxon>Gloeophyllaceae</taxon>
        <taxon>Neolentinus</taxon>
    </lineage>
</organism>
<evidence type="ECO:0000256" key="7">
    <source>
        <dbReference type="SAM" id="MobiDB-lite"/>
    </source>
</evidence>
<feature type="compositionally biased region" description="Low complexity" evidence="7">
    <location>
        <begin position="126"/>
        <end position="136"/>
    </location>
</feature>
<proteinExistence type="predicted"/>
<dbReference type="Gene3D" id="3.40.50.300">
    <property type="entry name" value="P-loop containing nucleotide triphosphate hydrolases"/>
    <property type="match status" value="2"/>
</dbReference>
<keyword evidence="3 5" id="KW-0342">GTP-binding</keyword>
<accession>A0A165RS78</accession>
<feature type="binding site" evidence="5">
    <location>
        <position position="526"/>
    </location>
    <ligand>
        <name>GTP</name>
        <dbReference type="ChEBI" id="CHEBI:37565"/>
    </ligand>
</feature>
<dbReference type="GO" id="GO:0007188">
    <property type="term" value="P:adenylate cyclase-modulating G protein-coupled receptor signaling pathway"/>
    <property type="evidence" value="ECO:0007669"/>
    <property type="project" value="TreeGrafter"/>
</dbReference>
<dbReference type="GO" id="GO:0001664">
    <property type="term" value="F:G protein-coupled receptor binding"/>
    <property type="evidence" value="ECO:0007669"/>
    <property type="project" value="TreeGrafter"/>
</dbReference>
<dbReference type="GO" id="GO:0046872">
    <property type="term" value="F:metal ion binding"/>
    <property type="evidence" value="ECO:0007669"/>
    <property type="project" value="UniProtKB-KW"/>
</dbReference>
<dbReference type="EMBL" id="KV425579">
    <property type="protein sequence ID" value="KZT24198.1"/>
    <property type="molecule type" value="Genomic_DNA"/>
</dbReference>
<sequence>MRNFRSVFASIMDSTGDPLAMVPSEQETKEQRAARVMEEERARRISDSIDAQIKADKIALKKKKKAIRVLLLGQSESGKSTTIKNFQIAYAYQAWTEERASWRAVVQLNLVRSVNTILDVLTKEMSQSTSPSSPRSIHFPTSRETLKISGTGDSSPSSSGSSLRTQGAAELSFKYRLALTEDHRGLRSRLQPLQRVQQELETKLGSASSEVTSTNVTTAVPFMEQPAHITVNGISEFQSNPNRPREFFVRSNIGWKAALDKVRPKLSINTRSTEDLNEKFEGSAQSEACLRKRSMKRRRDIGDEITDVITDSKDDIKALWTDDVIRGILLKRKMRLEDASGFFLDDIDRIATRDYEPSDDDVVRARLRTLGVQEHHLKFERGSEKGREWVLYDVGGSRSCRAAWYPFFDDVNAIIFLAPISCFDESLVEDRRVNRLDDSLLLWKGLCSCPLLTNVQLIIFLNKYDLLERKLSPSGGGVYAADYIPGYGNRPNDAQSVASFFRQKFGELLKQHSPEPRGFYAFITSAVNTKETSLTLDTVREGILRRYLKEADLAP</sequence>
<dbReference type="Proteomes" id="UP000076761">
    <property type="component" value="Unassembled WGS sequence"/>
</dbReference>
<name>A0A165RS78_9AGAM</name>
<feature type="binding site" evidence="6">
    <location>
        <position position="369"/>
    </location>
    <ligand>
        <name>Mg(2+)</name>
        <dbReference type="ChEBI" id="CHEBI:18420"/>
    </ligand>
</feature>
<keyword evidence="9" id="KW-1185">Reference proteome</keyword>
<feature type="compositionally biased region" description="Low complexity" evidence="7">
    <location>
        <begin position="149"/>
        <end position="162"/>
    </location>
</feature>
<evidence type="ECO:0000256" key="1">
    <source>
        <dbReference type="ARBA" id="ARBA00022723"/>
    </source>
</evidence>
<keyword evidence="6" id="KW-0460">Magnesium</keyword>
<feature type="region of interest" description="Disordered" evidence="7">
    <location>
        <begin position="124"/>
        <end position="163"/>
    </location>
</feature>
<dbReference type="SMART" id="SM00275">
    <property type="entry name" value="G_alpha"/>
    <property type="match status" value="1"/>
</dbReference>
<dbReference type="Gene3D" id="1.10.400.10">
    <property type="entry name" value="GI Alpha 1, domain 2-like"/>
    <property type="match status" value="1"/>
</dbReference>
<dbReference type="InterPro" id="IPR001019">
    <property type="entry name" value="Gprotein_alpha_su"/>
</dbReference>
<dbReference type="GO" id="GO:0005737">
    <property type="term" value="C:cytoplasm"/>
    <property type="evidence" value="ECO:0007669"/>
    <property type="project" value="TreeGrafter"/>
</dbReference>
<dbReference type="PANTHER" id="PTHR10218:SF360">
    <property type="entry name" value="GUANINE NUCLEOTIDE-BINDING PROTEIN SUBUNIT ALPHA HOMOLOG"/>
    <property type="match status" value="1"/>
</dbReference>